<dbReference type="GO" id="GO:0055085">
    <property type="term" value="P:transmembrane transport"/>
    <property type="evidence" value="ECO:0007669"/>
    <property type="project" value="InterPro"/>
</dbReference>
<dbReference type="PANTHER" id="PTHR30386">
    <property type="entry name" value="MEMBRANE FUSION SUBUNIT OF EMRAB-TOLC MULTIDRUG EFFLUX PUMP"/>
    <property type="match status" value="1"/>
</dbReference>
<dbReference type="Proteomes" id="UP000282971">
    <property type="component" value="Unassembled WGS sequence"/>
</dbReference>
<organism evidence="6 7">
    <name type="scientific">Sphingomonas crocodyli</name>
    <dbReference type="NCBI Taxonomy" id="1979270"/>
    <lineage>
        <taxon>Bacteria</taxon>
        <taxon>Pseudomonadati</taxon>
        <taxon>Pseudomonadota</taxon>
        <taxon>Alphaproteobacteria</taxon>
        <taxon>Sphingomonadales</taxon>
        <taxon>Sphingomonadaceae</taxon>
        <taxon>Sphingomonas</taxon>
    </lineage>
</organism>
<accession>A0A437M892</accession>
<dbReference type="RefSeq" id="WP_127742940.1">
    <property type="nucleotide sequence ID" value="NZ_SACN01000001.1"/>
</dbReference>
<evidence type="ECO:0000256" key="3">
    <source>
        <dbReference type="SAM" id="Phobius"/>
    </source>
</evidence>
<dbReference type="InterPro" id="IPR050739">
    <property type="entry name" value="MFP"/>
</dbReference>
<reference evidence="6 7" key="1">
    <citation type="submission" date="2019-01" db="EMBL/GenBank/DDBJ databases">
        <authorList>
            <person name="Chen W.-M."/>
        </authorList>
    </citation>
    <scope>NUCLEOTIDE SEQUENCE [LARGE SCALE GENOMIC DNA]</scope>
    <source>
        <strain evidence="6 7">CCP-7</strain>
    </source>
</reference>
<feature type="domain" description="p-hydroxybenzoic acid efflux pump subunit AaeA-like beta-barrel" evidence="5">
    <location>
        <begin position="254"/>
        <end position="344"/>
    </location>
</feature>
<dbReference type="Gene3D" id="2.40.30.170">
    <property type="match status" value="1"/>
</dbReference>
<dbReference type="Gene3D" id="2.40.50.100">
    <property type="match status" value="1"/>
</dbReference>
<evidence type="ECO:0000259" key="4">
    <source>
        <dbReference type="Pfam" id="PF25917"/>
    </source>
</evidence>
<gene>
    <name evidence="6" type="ORF">EOD43_08465</name>
</gene>
<evidence type="ECO:0000313" key="7">
    <source>
        <dbReference type="Proteomes" id="UP000282971"/>
    </source>
</evidence>
<protein>
    <submittedName>
        <fullName evidence="6">HlyD family secretion protein</fullName>
    </submittedName>
</protein>
<feature type="transmembrane region" description="Helical" evidence="3">
    <location>
        <begin position="27"/>
        <end position="46"/>
    </location>
</feature>
<dbReference type="InterPro" id="IPR058625">
    <property type="entry name" value="MdtA-like_BSH"/>
</dbReference>
<dbReference type="Pfam" id="PF25963">
    <property type="entry name" value="Beta-barrel_AAEA"/>
    <property type="match status" value="1"/>
</dbReference>
<evidence type="ECO:0000256" key="2">
    <source>
        <dbReference type="SAM" id="Coils"/>
    </source>
</evidence>
<evidence type="ECO:0000259" key="5">
    <source>
        <dbReference type="Pfam" id="PF25963"/>
    </source>
</evidence>
<dbReference type="Pfam" id="PF25917">
    <property type="entry name" value="BSH_RND"/>
    <property type="match status" value="1"/>
</dbReference>
<proteinExistence type="predicted"/>
<dbReference type="GO" id="GO:0030313">
    <property type="term" value="C:cell envelope"/>
    <property type="evidence" value="ECO:0007669"/>
    <property type="project" value="UniProtKB-SubCell"/>
</dbReference>
<keyword evidence="3" id="KW-0812">Transmembrane</keyword>
<dbReference type="AlphaFoldDB" id="A0A437M892"/>
<keyword evidence="2" id="KW-0175">Coiled coil</keyword>
<comment type="subcellular location">
    <subcellularLocation>
        <location evidence="1">Cell envelope</location>
    </subcellularLocation>
</comment>
<dbReference type="EMBL" id="SACN01000001">
    <property type="protein sequence ID" value="RVT93879.1"/>
    <property type="molecule type" value="Genomic_DNA"/>
</dbReference>
<keyword evidence="7" id="KW-1185">Reference proteome</keyword>
<keyword evidence="3" id="KW-0472">Membrane</keyword>
<name>A0A437M892_9SPHN</name>
<evidence type="ECO:0000256" key="1">
    <source>
        <dbReference type="ARBA" id="ARBA00004196"/>
    </source>
</evidence>
<feature type="coiled-coil region" evidence="2">
    <location>
        <begin position="162"/>
        <end position="220"/>
    </location>
</feature>
<dbReference type="PANTHER" id="PTHR30386:SF19">
    <property type="entry name" value="MULTIDRUG EXPORT PROTEIN EMRA-RELATED"/>
    <property type="match status" value="1"/>
</dbReference>
<dbReference type="OrthoDB" id="9811754at2"/>
<comment type="caution">
    <text evidence="6">The sequence shown here is derived from an EMBL/GenBank/DDBJ whole genome shotgun (WGS) entry which is preliminary data.</text>
</comment>
<dbReference type="SUPFAM" id="SSF111369">
    <property type="entry name" value="HlyD-like secretion proteins"/>
    <property type="match status" value="2"/>
</dbReference>
<evidence type="ECO:0000313" key="6">
    <source>
        <dbReference type="EMBL" id="RVT93879.1"/>
    </source>
</evidence>
<dbReference type="InterPro" id="IPR058634">
    <property type="entry name" value="AaeA-lik-b-barrel"/>
</dbReference>
<feature type="domain" description="Multidrug resistance protein MdtA-like barrel-sandwich hybrid" evidence="4">
    <location>
        <begin position="63"/>
        <end position="231"/>
    </location>
</feature>
<dbReference type="Gene3D" id="1.10.287.470">
    <property type="entry name" value="Helix hairpin bin"/>
    <property type="match status" value="1"/>
</dbReference>
<keyword evidence="3" id="KW-1133">Transmembrane helix</keyword>
<sequence>MNEMSRVAPEVIVGEPKIAPKRNLKRLALMLSVPLLLAAAGAYLWISGLGKVSTDNAQVNAHVVAIAPEVGGRLIEVGVVENQHVKKGDLLFRIDPEPYRIALMQADAAVGNAELSIAQAESNYHSKAADTLKSASDVTLAQDTFRRQQELLARGFTTRAAYDAAKAQLAAARADIASTKAEAESARAVTQLKNGVHPQVEAAIAQRDKARLDLARTEIRAPMDGVISQADKLQPGALAMQSFSLLNLVAGEGYWIDANFKETQLADIRIGQRAEVEIDAVPGRTFTGHVIGIGAGTGSQFSVLPAQNATGNWVKVTQRVPVRIQLDEKPDRPLVAGWSSHVTIITK</sequence>